<keyword evidence="2" id="KW-1185">Reference proteome</keyword>
<dbReference type="Gene3D" id="3.30.530.20">
    <property type="match status" value="1"/>
</dbReference>
<dbReference type="AlphaFoldDB" id="A0A6G9H092"/>
<organism evidence="1 2">
    <name type="scientific">Streptomyces liangshanensis</name>
    <dbReference type="NCBI Taxonomy" id="2717324"/>
    <lineage>
        <taxon>Bacteria</taxon>
        <taxon>Bacillati</taxon>
        <taxon>Actinomycetota</taxon>
        <taxon>Actinomycetes</taxon>
        <taxon>Kitasatosporales</taxon>
        <taxon>Streptomycetaceae</taxon>
        <taxon>Streptomyces</taxon>
    </lineage>
</organism>
<dbReference type="EMBL" id="CP050177">
    <property type="protein sequence ID" value="QIQ03894.1"/>
    <property type="molecule type" value="Genomic_DNA"/>
</dbReference>
<gene>
    <name evidence="1" type="ORF">HA039_17575</name>
</gene>
<dbReference type="SUPFAM" id="SSF55961">
    <property type="entry name" value="Bet v1-like"/>
    <property type="match status" value="1"/>
</dbReference>
<dbReference type="KEGG" id="slia:HA039_17575"/>
<reference evidence="1 2" key="1">
    <citation type="submission" date="2020-03" db="EMBL/GenBank/DDBJ databases">
        <title>A novel species.</title>
        <authorList>
            <person name="Gao J."/>
        </authorList>
    </citation>
    <scope>NUCLEOTIDE SEQUENCE [LARGE SCALE GENOMIC DNA]</scope>
    <source>
        <strain evidence="1 2">QMT-12</strain>
    </source>
</reference>
<dbReference type="Proteomes" id="UP000501179">
    <property type="component" value="Chromosome"/>
</dbReference>
<evidence type="ECO:0000313" key="2">
    <source>
        <dbReference type="Proteomes" id="UP000501179"/>
    </source>
</evidence>
<dbReference type="Pfam" id="PF10604">
    <property type="entry name" value="Polyketide_cyc2"/>
    <property type="match status" value="1"/>
</dbReference>
<evidence type="ECO:0000313" key="1">
    <source>
        <dbReference type="EMBL" id="QIQ03894.1"/>
    </source>
</evidence>
<evidence type="ECO:0008006" key="3">
    <source>
        <dbReference type="Google" id="ProtNLM"/>
    </source>
</evidence>
<accession>A0A6G9H092</accession>
<proteinExistence type="predicted"/>
<name>A0A6G9H092_9ACTN</name>
<dbReference type="RefSeq" id="WP_167030627.1">
    <property type="nucleotide sequence ID" value="NZ_CP050177.1"/>
</dbReference>
<protein>
    <recommendedName>
        <fullName evidence="3">Polyketide cyclase</fullName>
    </recommendedName>
</protein>
<dbReference type="InterPro" id="IPR023393">
    <property type="entry name" value="START-like_dom_sf"/>
</dbReference>
<sequence length="162" mass="18341">MDLMDSMDSATDYVRIAQSITIDASRERVFDFVSDFRNDRQWRPEIRRVELRGPLVIGTQLVQDAKVFGFFSLSVSSEVVEFEPGRRLVTRTPADYGAHIFNVRAVEELSVDVVRFVYELSFDKAAVKKALRVALPAGVVSTFYGAAVRRYLGTVKRLVEEA</sequence>
<dbReference type="InterPro" id="IPR019587">
    <property type="entry name" value="Polyketide_cyclase/dehydratase"/>
</dbReference>